<dbReference type="EMBL" id="JALJOR010000003">
    <property type="protein sequence ID" value="KAK9819916.1"/>
    <property type="molecule type" value="Genomic_DNA"/>
</dbReference>
<evidence type="ECO:0000256" key="1">
    <source>
        <dbReference type="SAM" id="MobiDB-lite"/>
    </source>
</evidence>
<feature type="region of interest" description="Disordered" evidence="1">
    <location>
        <begin position="303"/>
        <end position="333"/>
    </location>
</feature>
<gene>
    <name evidence="2" type="ORF">WJX72_003947</name>
</gene>
<dbReference type="AlphaFoldDB" id="A0AAW1QEQ6"/>
<keyword evidence="3" id="KW-1185">Reference proteome</keyword>
<name>A0AAW1QEQ6_9CHLO</name>
<evidence type="ECO:0000313" key="2">
    <source>
        <dbReference type="EMBL" id="KAK9819916.1"/>
    </source>
</evidence>
<dbReference type="Gene3D" id="3.40.1740.10">
    <property type="entry name" value="VC0467-like"/>
    <property type="match status" value="1"/>
</dbReference>
<accession>A0AAW1QEQ6</accession>
<dbReference type="PANTHER" id="PTHR31984:SF17">
    <property type="entry name" value="TRANSCRIPTIONAL REGULATOR"/>
    <property type="match status" value="1"/>
</dbReference>
<dbReference type="PANTHER" id="PTHR31984">
    <property type="entry name" value="TRANSPORTER, PUTATIVE (DUF179)-RELATED"/>
    <property type="match status" value="1"/>
</dbReference>
<proteinExistence type="predicted"/>
<feature type="region of interest" description="Disordered" evidence="1">
    <location>
        <begin position="42"/>
        <end position="75"/>
    </location>
</feature>
<feature type="compositionally biased region" description="Basic and acidic residues" evidence="1">
    <location>
        <begin position="303"/>
        <end position="315"/>
    </location>
</feature>
<comment type="caution">
    <text evidence="2">The sequence shown here is derived from an EMBL/GenBank/DDBJ whole genome shotgun (WGS) entry which is preliminary data.</text>
</comment>
<dbReference type="InterPro" id="IPR003774">
    <property type="entry name" value="AlgH-like"/>
</dbReference>
<reference evidence="2 3" key="1">
    <citation type="journal article" date="2024" name="Nat. Commun.">
        <title>Phylogenomics reveals the evolutionary origins of lichenization in chlorophyte algae.</title>
        <authorList>
            <person name="Puginier C."/>
            <person name="Libourel C."/>
            <person name="Otte J."/>
            <person name="Skaloud P."/>
            <person name="Haon M."/>
            <person name="Grisel S."/>
            <person name="Petersen M."/>
            <person name="Berrin J.G."/>
            <person name="Delaux P.M."/>
            <person name="Dal Grande F."/>
            <person name="Keller J."/>
        </authorList>
    </citation>
    <scope>NUCLEOTIDE SEQUENCE [LARGE SCALE GENOMIC DNA]</scope>
    <source>
        <strain evidence="2 3">SAG 2043</strain>
    </source>
</reference>
<protein>
    <submittedName>
        <fullName evidence="2">Uncharacterized protein</fullName>
    </submittedName>
</protein>
<dbReference type="Pfam" id="PF02622">
    <property type="entry name" value="DUF179"/>
    <property type="match status" value="1"/>
</dbReference>
<dbReference type="SUPFAM" id="SSF143456">
    <property type="entry name" value="VC0467-like"/>
    <property type="match status" value="1"/>
</dbReference>
<sequence>MDLTRSTRAVQHQLVSPSRPACVQAASHLRAQHLISRFTPQTVQQAPARGGHTCCQASERGQGGESGSGEFIPDNLPLAGTDTDWRAFRARLVASSTSSGSSRLDAGRLWAHNLPGAEEGCLLIAHPLMFGQSQPYFRLAVVFLFQHDNMGSAGLILNRKTDITVGAMSGTSALSPEFAPCPLYLGGDVGQNTLHLLHGHGGLEGAKETVSGVFQGGVNAAQKAVRRGDLPAESFRWFTHYCGWGPGQLDKELEAGVWFAAAASPELILKQSGSTPDALWHEVLELMGGEHAQLSRSMKEEYRADIMEYRPEEAPQNKAEGPADGPQNKGSSP</sequence>
<dbReference type="Proteomes" id="UP001489004">
    <property type="component" value="Unassembled WGS sequence"/>
</dbReference>
<organism evidence="2 3">
    <name type="scientific">[Myrmecia] bisecta</name>
    <dbReference type="NCBI Taxonomy" id="41462"/>
    <lineage>
        <taxon>Eukaryota</taxon>
        <taxon>Viridiplantae</taxon>
        <taxon>Chlorophyta</taxon>
        <taxon>core chlorophytes</taxon>
        <taxon>Trebouxiophyceae</taxon>
        <taxon>Trebouxiales</taxon>
        <taxon>Trebouxiaceae</taxon>
        <taxon>Myrmecia</taxon>
    </lineage>
</organism>
<evidence type="ECO:0000313" key="3">
    <source>
        <dbReference type="Proteomes" id="UP001489004"/>
    </source>
</evidence>